<dbReference type="InterPro" id="IPR004680">
    <property type="entry name" value="Cit_transptr-like_dom"/>
</dbReference>
<feature type="transmembrane region" description="Helical" evidence="10">
    <location>
        <begin position="148"/>
        <end position="174"/>
    </location>
</feature>
<keyword evidence="6 10" id="KW-0812">Transmembrane</keyword>
<feature type="transmembrane region" description="Helical" evidence="10">
    <location>
        <begin position="439"/>
        <end position="460"/>
    </location>
</feature>
<feature type="transmembrane region" description="Helical" evidence="10">
    <location>
        <begin position="101"/>
        <end position="121"/>
    </location>
</feature>
<comment type="similarity">
    <text evidence="2">Belongs to the ArsB family.</text>
</comment>
<keyword evidence="13" id="KW-1185">Reference proteome</keyword>
<dbReference type="Pfam" id="PF03600">
    <property type="entry name" value="CitMHS"/>
    <property type="match status" value="1"/>
</dbReference>
<feature type="domain" description="Citrate transporter-like" evidence="11">
    <location>
        <begin position="73"/>
        <end position="390"/>
    </location>
</feature>
<dbReference type="Proteomes" id="UP000635606">
    <property type="component" value="Unassembled WGS sequence"/>
</dbReference>
<evidence type="ECO:0000256" key="2">
    <source>
        <dbReference type="ARBA" id="ARBA00006433"/>
    </source>
</evidence>
<evidence type="ECO:0000256" key="6">
    <source>
        <dbReference type="ARBA" id="ARBA00022692"/>
    </source>
</evidence>
<dbReference type="AlphaFoldDB" id="A0A8J4EDT7"/>
<evidence type="ECO:0000256" key="10">
    <source>
        <dbReference type="SAM" id="Phobius"/>
    </source>
</evidence>
<protein>
    <submittedName>
        <fullName evidence="12">Arsenic transporter</fullName>
    </submittedName>
</protein>
<dbReference type="InterPro" id="IPR000802">
    <property type="entry name" value="Arsenical_pump_ArsB"/>
</dbReference>
<feature type="transmembrane region" description="Helical" evidence="10">
    <location>
        <begin position="44"/>
        <end position="67"/>
    </location>
</feature>
<keyword evidence="7" id="KW-0059">Arsenical resistance</keyword>
<evidence type="ECO:0000256" key="3">
    <source>
        <dbReference type="ARBA" id="ARBA00009843"/>
    </source>
</evidence>
<dbReference type="EMBL" id="BOPH01000084">
    <property type="protein sequence ID" value="GIJ71034.1"/>
    <property type="molecule type" value="Genomic_DNA"/>
</dbReference>
<comment type="subcellular location">
    <subcellularLocation>
        <location evidence="1">Cell membrane</location>
        <topology evidence="1">Multi-pass membrane protein</topology>
    </subcellularLocation>
</comment>
<dbReference type="GO" id="GO:0046685">
    <property type="term" value="P:response to arsenic-containing substance"/>
    <property type="evidence" value="ECO:0007669"/>
    <property type="project" value="UniProtKB-KW"/>
</dbReference>
<reference evidence="12" key="1">
    <citation type="submission" date="2021-01" db="EMBL/GenBank/DDBJ databases">
        <title>Whole genome shotgun sequence of Virgisporangium ochraceum NBRC 16418.</title>
        <authorList>
            <person name="Komaki H."/>
            <person name="Tamura T."/>
        </authorList>
    </citation>
    <scope>NUCLEOTIDE SEQUENCE</scope>
    <source>
        <strain evidence="12">NBRC 16418</strain>
    </source>
</reference>
<accession>A0A8J4EDT7</accession>
<feature type="transmembrane region" description="Helical" evidence="10">
    <location>
        <begin position="393"/>
        <end position="418"/>
    </location>
</feature>
<organism evidence="12 13">
    <name type="scientific">Virgisporangium ochraceum</name>
    <dbReference type="NCBI Taxonomy" id="65505"/>
    <lineage>
        <taxon>Bacteria</taxon>
        <taxon>Bacillati</taxon>
        <taxon>Actinomycetota</taxon>
        <taxon>Actinomycetes</taxon>
        <taxon>Micromonosporales</taxon>
        <taxon>Micromonosporaceae</taxon>
        <taxon>Virgisporangium</taxon>
    </lineage>
</organism>
<keyword evidence="5" id="KW-1003">Cell membrane</keyword>
<dbReference type="PANTHER" id="PTHR43302">
    <property type="entry name" value="TRANSPORTER ARSB-RELATED"/>
    <property type="match status" value="1"/>
</dbReference>
<dbReference type="GO" id="GO:0005886">
    <property type="term" value="C:plasma membrane"/>
    <property type="evidence" value="ECO:0007669"/>
    <property type="project" value="UniProtKB-SubCell"/>
</dbReference>
<dbReference type="PRINTS" id="PR00758">
    <property type="entry name" value="ARSENICPUMP"/>
</dbReference>
<dbReference type="PANTHER" id="PTHR43302:SF5">
    <property type="entry name" value="TRANSPORTER ARSB-RELATED"/>
    <property type="match status" value="1"/>
</dbReference>
<keyword evidence="4" id="KW-0813">Transport</keyword>
<evidence type="ECO:0000256" key="4">
    <source>
        <dbReference type="ARBA" id="ARBA00022448"/>
    </source>
</evidence>
<keyword evidence="8 10" id="KW-1133">Transmembrane helix</keyword>
<evidence type="ECO:0000256" key="1">
    <source>
        <dbReference type="ARBA" id="ARBA00004651"/>
    </source>
</evidence>
<feature type="transmembrane region" description="Helical" evidence="10">
    <location>
        <begin position="223"/>
        <end position="246"/>
    </location>
</feature>
<feature type="transmembrane region" description="Helical" evidence="10">
    <location>
        <begin position="350"/>
        <end position="373"/>
    </location>
</feature>
<name>A0A8J4EDT7_9ACTN</name>
<evidence type="ECO:0000313" key="13">
    <source>
        <dbReference type="Proteomes" id="UP000635606"/>
    </source>
</evidence>
<evidence type="ECO:0000256" key="5">
    <source>
        <dbReference type="ARBA" id="ARBA00022475"/>
    </source>
</evidence>
<evidence type="ECO:0000256" key="8">
    <source>
        <dbReference type="ARBA" id="ARBA00022989"/>
    </source>
</evidence>
<proteinExistence type="inferred from homology"/>
<evidence type="ECO:0000313" key="12">
    <source>
        <dbReference type="EMBL" id="GIJ71034.1"/>
    </source>
</evidence>
<evidence type="ECO:0000256" key="9">
    <source>
        <dbReference type="ARBA" id="ARBA00023136"/>
    </source>
</evidence>
<comment type="similarity">
    <text evidence="3">Belongs to the CitM (TC 2.A.11) transporter family.</text>
</comment>
<keyword evidence="9 10" id="KW-0472">Membrane</keyword>
<evidence type="ECO:0000256" key="7">
    <source>
        <dbReference type="ARBA" id="ARBA00022849"/>
    </source>
</evidence>
<gene>
    <name evidence="12" type="ORF">Voc01_059510</name>
</gene>
<comment type="caution">
    <text evidence="12">The sequence shown here is derived from an EMBL/GenBank/DDBJ whole genome shotgun (WGS) entry which is preliminary data.</text>
</comment>
<feature type="transmembrane region" description="Helical" evidence="10">
    <location>
        <begin position="73"/>
        <end position="94"/>
    </location>
</feature>
<feature type="transmembrane region" description="Helical" evidence="10">
    <location>
        <begin position="319"/>
        <end position="338"/>
    </location>
</feature>
<feature type="transmembrane region" description="Helical" evidence="10">
    <location>
        <begin position="290"/>
        <end position="307"/>
    </location>
</feature>
<evidence type="ECO:0000259" key="11">
    <source>
        <dbReference type="Pfam" id="PF03600"/>
    </source>
</evidence>
<dbReference type="GO" id="GO:0015105">
    <property type="term" value="F:arsenite transmembrane transporter activity"/>
    <property type="evidence" value="ECO:0007669"/>
    <property type="project" value="InterPro"/>
</dbReference>
<sequence>MRLRARSSTSRPNASASGAVACRGATNASFQIPIAAQYGRRRKWVPWLIVHVALELLVLAGVLGFAVARPRGLPEAVAAVPGAAVVVVFGLVSWREVRGEVAALAPTVGFLAAVLVLAHLADRHRVFQYAGTLIGAASHGSPVRLLRLVFVLAAVVTAALSLDATVVLLTPVVLATATRTGMRPGPHVYACGHLANSASLLLPVSNLTNLLAFHASGLSFVRFALVMALPWAAVVAVEYLVLRRAFAADLAASAPEPPPPDPQRPPMFALAVLAMTLVGLAVAEPVGVPPAVVAAVGALALAVPLFRRGEGGVVDLVRAANLPFCAFVFALGVVVLAVRTGPVGSFVGRFVPDGGGLVAMLAVAVLAAVLANLVNNLPATLMLVPLVAHSPELVLAMLVGVNVGPNLTYVGSLATLLWRQVLHTRDHPPGTRDFLRLGALTVPACLLVAVGALWVGLQVFGVRPQ</sequence>
<dbReference type="PROSITE" id="PS51257">
    <property type="entry name" value="PROKAR_LIPOPROTEIN"/>
    <property type="match status" value="1"/>
</dbReference>